<protein>
    <submittedName>
        <fullName evidence="1">Uncharacterized protein</fullName>
    </submittedName>
</protein>
<sequence>MLLPRRQARLQPSIQNPKQGIIQLCRVPFCKAWHHVR</sequence>
<accession>A0A0A8Y235</accession>
<dbReference type="EMBL" id="GBRH01278650">
    <property type="protein sequence ID" value="JAD19245.1"/>
    <property type="molecule type" value="Transcribed_RNA"/>
</dbReference>
<evidence type="ECO:0000313" key="1">
    <source>
        <dbReference type="EMBL" id="JAD19245.1"/>
    </source>
</evidence>
<name>A0A0A8Y235_ARUDO</name>
<organism evidence="1">
    <name type="scientific">Arundo donax</name>
    <name type="common">Giant reed</name>
    <name type="synonym">Donax arundinaceus</name>
    <dbReference type="NCBI Taxonomy" id="35708"/>
    <lineage>
        <taxon>Eukaryota</taxon>
        <taxon>Viridiplantae</taxon>
        <taxon>Streptophyta</taxon>
        <taxon>Embryophyta</taxon>
        <taxon>Tracheophyta</taxon>
        <taxon>Spermatophyta</taxon>
        <taxon>Magnoliopsida</taxon>
        <taxon>Liliopsida</taxon>
        <taxon>Poales</taxon>
        <taxon>Poaceae</taxon>
        <taxon>PACMAD clade</taxon>
        <taxon>Arundinoideae</taxon>
        <taxon>Arundineae</taxon>
        <taxon>Arundo</taxon>
    </lineage>
</organism>
<reference evidence="1" key="2">
    <citation type="journal article" date="2015" name="Data Brief">
        <title>Shoot transcriptome of the giant reed, Arundo donax.</title>
        <authorList>
            <person name="Barrero R.A."/>
            <person name="Guerrero F.D."/>
            <person name="Moolhuijzen P."/>
            <person name="Goolsby J.A."/>
            <person name="Tidwell J."/>
            <person name="Bellgard S.E."/>
            <person name="Bellgard M.I."/>
        </authorList>
    </citation>
    <scope>NUCLEOTIDE SEQUENCE</scope>
    <source>
        <tissue evidence="1">Shoot tissue taken approximately 20 cm above the soil surface</tissue>
    </source>
</reference>
<proteinExistence type="predicted"/>
<dbReference type="AlphaFoldDB" id="A0A0A8Y235"/>
<reference evidence="1" key="1">
    <citation type="submission" date="2014-09" db="EMBL/GenBank/DDBJ databases">
        <authorList>
            <person name="Magalhaes I.L.F."/>
            <person name="Oliveira U."/>
            <person name="Santos F.R."/>
            <person name="Vidigal T.H.D.A."/>
            <person name="Brescovit A.D."/>
            <person name="Santos A.J."/>
        </authorList>
    </citation>
    <scope>NUCLEOTIDE SEQUENCE</scope>
    <source>
        <tissue evidence="1">Shoot tissue taken approximately 20 cm above the soil surface</tissue>
    </source>
</reference>